<feature type="region of interest" description="Disordered" evidence="13">
    <location>
        <begin position="765"/>
        <end position="787"/>
    </location>
</feature>
<dbReference type="AlphaFoldDB" id="A0A0E0IK00"/>
<dbReference type="GO" id="GO:0016567">
    <property type="term" value="P:protein ubiquitination"/>
    <property type="evidence" value="ECO:0007669"/>
    <property type="project" value="InterPro"/>
</dbReference>
<proteinExistence type="inferred from homology"/>
<reference evidence="16" key="1">
    <citation type="submission" date="2015-04" db="UniProtKB">
        <authorList>
            <consortium name="EnsemblPlants"/>
        </authorList>
    </citation>
    <scope>IDENTIFICATION</scope>
    <source>
        <strain evidence="16">SL10</strain>
    </source>
</reference>
<keyword evidence="9 12" id="KW-0863">Zinc-finger</keyword>
<dbReference type="InterPro" id="IPR031127">
    <property type="entry name" value="E3_UB_ligase_RBR"/>
</dbReference>
<comment type="similarity">
    <text evidence="4">Belongs to the RBR family. Ariadne subfamily.</text>
</comment>
<dbReference type="InterPro" id="IPR001841">
    <property type="entry name" value="Znf_RING"/>
</dbReference>
<dbReference type="EnsemblPlants" id="ONIVA09G11200.1">
    <property type="protein sequence ID" value="ONIVA09G11200.1"/>
    <property type="gene ID" value="ONIVA09G11200"/>
</dbReference>
<evidence type="ECO:0000256" key="3">
    <source>
        <dbReference type="ARBA" id="ARBA00003976"/>
    </source>
</evidence>
<reference evidence="16" key="2">
    <citation type="submission" date="2018-04" db="EMBL/GenBank/DDBJ databases">
        <title>OnivRS2 (Oryza nivara Reference Sequence Version 2).</title>
        <authorList>
            <person name="Zhang J."/>
            <person name="Kudrna D."/>
            <person name="Lee S."/>
            <person name="Talag J."/>
            <person name="Rajasekar S."/>
            <person name="Welchert J."/>
            <person name="Hsing Y.-I."/>
            <person name="Wing R.A."/>
        </authorList>
    </citation>
    <scope>NUCLEOTIDE SEQUENCE [LARGE SCALE GENOMIC DNA]</scope>
    <source>
        <strain evidence="16">SL10</strain>
    </source>
</reference>
<dbReference type="Pfam" id="PF01485">
    <property type="entry name" value="IBR"/>
    <property type="match status" value="1"/>
</dbReference>
<dbReference type="InterPro" id="IPR044066">
    <property type="entry name" value="TRIAD_supradom"/>
</dbReference>
<feature type="domain" description="RING-type" evidence="15">
    <location>
        <begin position="435"/>
        <end position="650"/>
    </location>
</feature>
<feature type="domain" description="RING-type" evidence="14">
    <location>
        <begin position="439"/>
        <end position="484"/>
    </location>
</feature>
<dbReference type="Pfam" id="PF00097">
    <property type="entry name" value="zf-C3HC4"/>
    <property type="match status" value="1"/>
</dbReference>
<evidence type="ECO:0000313" key="17">
    <source>
        <dbReference type="Proteomes" id="UP000006591"/>
    </source>
</evidence>
<evidence type="ECO:0000256" key="13">
    <source>
        <dbReference type="SAM" id="MobiDB-lite"/>
    </source>
</evidence>
<comment type="function">
    <text evidence="3">Might act as an E3 ubiquitin-protein ligase, or as part of E3 complex, which accepts ubiquitin from specific E2 ubiquitin-conjugating enzymes and then transfers it to substrates.</text>
</comment>
<dbReference type="EC" id="2.3.2.31" evidence="5"/>
<protein>
    <recommendedName>
        <fullName evidence="5">RBR-type E3 ubiquitin transferase</fullName>
        <ecNumber evidence="5">2.3.2.31</ecNumber>
    </recommendedName>
</protein>
<dbReference type="SMART" id="SM00184">
    <property type="entry name" value="RING"/>
    <property type="match status" value="2"/>
</dbReference>
<sequence length="886" mass="93451">MEGGKPHPAATGGGASSSHHAAAAAAADVAVDEAFARDLYVSQLMELGDDDWSSFAPPMDRVGSTSSLAAGAAGSRAQPIVIDDDDDAPAAAAAARTVQLYVPPPLRSGGRRTVATRQQLAPARSATAFLPRPPGGAATADIGTSSTATLPQGLPAAMAPSTELSLRPGGLIAGGAAAPRHGGRRPAARMAARAAPGTGHARGAGNGRWARAENLMAALQANPRPNVAQFGRIWTRIAAADRQLTAAAAADTPAAVTATTGEGSHAAPAVSAGKCGQHSTPAISAGKGGAAGGMEEEEEVHRNVANENDSVSSKRQALLADRDTPAVFAGMEDGHDNDWYDSVIRDAVIAELQEDPELHGPLPVQYLTKSPVVAQSPPRATAAAIAGEEEEEEGEFSMPNFYKKWGLRPSDLDPDEAGPSTRRPRVLPLADGDLPTFDCGICFDTLPMLDLFRGLPCDHKYCLECMTTYIDGKVREGAVPVACPDPECADGGDGGAGVLHPEGCKKAIDFAAFTDWGLRLAEGAVPHDRRAYCPNRRCGILLETSGEAEPAMAACPACQHLLCATCGGEWSTADDADHRDCSKGPEAAMVKKLADERRWKACPKCRMLVERTAGCRVMSCRCRMVFCYLCGLQIGAVLEGKEKCQCLDNLGVVLIKALCRFSKRRTASYPPIKAIQIKGVVVSHLRSSQRHRCHPVADYQAREEESCRQHLYTKVVNPHLPPIAVSATNTASCRHEGVATATAPTHPRTSTQAVSPLPSVAIAMPREHSSTTRWSRRSSLEATGSSITSARSTTGTVFNTIGHSCRRFNRVAAITVTIMARSILQIYHLVLATSGSSWEKRPRTTTIFVTARFPTDGSDGGEEVGGRKVEWHGGMAHCPSHSSVIE</sequence>
<dbReference type="Gramene" id="ONIVA09G11200.1">
    <property type="protein sequence ID" value="ONIVA09G11200.1"/>
    <property type="gene ID" value="ONIVA09G11200"/>
</dbReference>
<evidence type="ECO:0000256" key="2">
    <source>
        <dbReference type="ARBA" id="ARBA00001947"/>
    </source>
</evidence>
<keyword evidence="7" id="KW-0479">Metal-binding</keyword>
<dbReference type="PROSITE" id="PS50089">
    <property type="entry name" value="ZF_RING_2"/>
    <property type="match status" value="1"/>
</dbReference>
<dbReference type="PROSITE" id="PS00518">
    <property type="entry name" value="ZF_RING_1"/>
    <property type="match status" value="1"/>
</dbReference>
<comment type="catalytic activity">
    <reaction evidence="1">
        <text>[E2 ubiquitin-conjugating enzyme]-S-ubiquitinyl-L-cysteine + [acceptor protein]-L-lysine = [E2 ubiquitin-conjugating enzyme]-L-cysteine + [acceptor protein]-N(6)-ubiquitinyl-L-lysine.</text>
        <dbReference type="EC" id="2.3.2.31"/>
    </reaction>
</comment>
<comment type="cofactor">
    <cofactor evidence="2">
        <name>Zn(2+)</name>
        <dbReference type="ChEBI" id="CHEBI:29105"/>
    </cofactor>
</comment>
<evidence type="ECO:0000256" key="12">
    <source>
        <dbReference type="PROSITE-ProRule" id="PRU00175"/>
    </source>
</evidence>
<organism evidence="16">
    <name type="scientific">Oryza nivara</name>
    <name type="common">Indian wild rice</name>
    <name type="synonym">Oryza sativa f. spontanea</name>
    <dbReference type="NCBI Taxonomy" id="4536"/>
    <lineage>
        <taxon>Eukaryota</taxon>
        <taxon>Viridiplantae</taxon>
        <taxon>Streptophyta</taxon>
        <taxon>Embryophyta</taxon>
        <taxon>Tracheophyta</taxon>
        <taxon>Spermatophyta</taxon>
        <taxon>Magnoliopsida</taxon>
        <taxon>Liliopsida</taxon>
        <taxon>Poales</taxon>
        <taxon>Poaceae</taxon>
        <taxon>BOP clade</taxon>
        <taxon>Oryzoideae</taxon>
        <taxon>Oryzeae</taxon>
        <taxon>Oryzinae</taxon>
        <taxon>Oryza</taxon>
    </lineage>
</organism>
<evidence type="ECO:0000256" key="11">
    <source>
        <dbReference type="ARBA" id="ARBA00022833"/>
    </source>
</evidence>
<accession>A0A0E0IK00</accession>
<evidence type="ECO:0000256" key="10">
    <source>
        <dbReference type="ARBA" id="ARBA00022786"/>
    </source>
</evidence>
<keyword evidence="8" id="KW-0677">Repeat</keyword>
<dbReference type="CDD" id="cd22584">
    <property type="entry name" value="Rcat_RBR_unk"/>
    <property type="match status" value="1"/>
</dbReference>
<evidence type="ECO:0000259" key="14">
    <source>
        <dbReference type="PROSITE" id="PS50089"/>
    </source>
</evidence>
<evidence type="ECO:0000313" key="16">
    <source>
        <dbReference type="EnsemblPlants" id="ONIVA09G11200.1"/>
    </source>
</evidence>
<evidence type="ECO:0000256" key="6">
    <source>
        <dbReference type="ARBA" id="ARBA00022679"/>
    </source>
</evidence>
<dbReference type="GO" id="GO:0061630">
    <property type="term" value="F:ubiquitin protein ligase activity"/>
    <property type="evidence" value="ECO:0007669"/>
    <property type="project" value="UniProtKB-EC"/>
</dbReference>
<dbReference type="InterPro" id="IPR018957">
    <property type="entry name" value="Znf_C3HC4_RING-type"/>
</dbReference>
<dbReference type="STRING" id="4536.A0A0E0IK00"/>
<evidence type="ECO:0000256" key="8">
    <source>
        <dbReference type="ARBA" id="ARBA00022737"/>
    </source>
</evidence>
<evidence type="ECO:0000259" key="15">
    <source>
        <dbReference type="PROSITE" id="PS51873"/>
    </source>
</evidence>
<keyword evidence="6" id="KW-0808">Transferase</keyword>
<dbReference type="HOGENOM" id="CLU_015748_0_0_1"/>
<evidence type="ECO:0000256" key="5">
    <source>
        <dbReference type="ARBA" id="ARBA00012251"/>
    </source>
</evidence>
<feature type="region of interest" description="Disordered" evidence="13">
    <location>
        <begin position="259"/>
        <end position="313"/>
    </location>
</feature>
<keyword evidence="17" id="KW-1185">Reference proteome</keyword>
<dbReference type="OMA" id="GMEDGHD"/>
<dbReference type="PANTHER" id="PTHR11685">
    <property type="entry name" value="RBR FAMILY RING FINGER AND IBR DOMAIN-CONTAINING"/>
    <property type="match status" value="1"/>
</dbReference>
<dbReference type="InterPro" id="IPR013083">
    <property type="entry name" value="Znf_RING/FYVE/PHD"/>
</dbReference>
<feature type="region of interest" description="Disordered" evidence="13">
    <location>
        <begin position="1"/>
        <end position="20"/>
    </location>
</feature>
<evidence type="ECO:0000256" key="9">
    <source>
        <dbReference type="ARBA" id="ARBA00022771"/>
    </source>
</evidence>
<dbReference type="SUPFAM" id="SSF57850">
    <property type="entry name" value="RING/U-box"/>
    <property type="match status" value="2"/>
</dbReference>
<dbReference type="GO" id="GO:0008270">
    <property type="term" value="F:zinc ion binding"/>
    <property type="evidence" value="ECO:0007669"/>
    <property type="project" value="UniProtKB-KW"/>
</dbReference>
<evidence type="ECO:0000256" key="1">
    <source>
        <dbReference type="ARBA" id="ARBA00001798"/>
    </source>
</evidence>
<dbReference type="Gene3D" id="1.20.120.1750">
    <property type="match status" value="1"/>
</dbReference>
<feature type="region of interest" description="Disordered" evidence="13">
    <location>
        <begin position="408"/>
        <end position="427"/>
    </location>
</feature>
<keyword evidence="10" id="KW-0833">Ubl conjugation pathway</keyword>
<dbReference type="Proteomes" id="UP000006591">
    <property type="component" value="Chromosome 9"/>
</dbReference>
<dbReference type="SMART" id="SM00647">
    <property type="entry name" value="IBR"/>
    <property type="match status" value="2"/>
</dbReference>
<keyword evidence="11" id="KW-0862">Zinc</keyword>
<dbReference type="Gene3D" id="3.30.40.10">
    <property type="entry name" value="Zinc/RING finger domain, C3HC4 (zinc finger)"/>
    <property type="match status" value="1"/>
</dbReference>
<dbReference type="PROSITE" id="PS51873">
    <property type="entry name" value="TRIAD"/>
    <property type="match status" value="1"/>
</dbReference>
<name>A0A0E0IK00_ORYNI</name>
<evidence type="ECO:0000256" key="4">
    <source>
        <dbReference type="ARBA" id="ARBA00005884"/>
    </source>
</evidence>
<evidence type="ECO:0000256" key="7">
    <source>
        <dbReference type="ARBA" id="ARBA00022723"/>
    </source>
</evidence>
<dbReference type="InterPro" id="IPR002867">
    <property type="entry name" value="IBR_dom"/>
</dbReference>
<dbReference type="eggNOG" id="KOG1812">
    <property type="taxonomic scope" value="Eukaryota"/>
</dbReference>
<dbReference type="InterPro" id="IPR017907">
    <property type="entry name" value="Znf_RING_CS"/>
</dbReference>